<dbReference type="EMBL" id="CDNY01000024">
    <property type="protein sequence ID" value="CEN31528.1"/>
    <property type="molecule type" value="Genomic_DNA"/>
</dbReference>
<dbReference type="GO" id="GO:0016301">
    <property type="term" value="F:kinase activity"/>
    <property type="evidence" value="ECO:0007669"/>
    <property type="project" value="UniProtKB-KW"/>
</dbReference>
<gene>
    <name evidence="1" type="primary">licA</name>
    <name evidence="1" type="ORF">UMC4404_21111</name>
</gene>
<evidence type="ECO:0000313" key="2">
    <source>
        <dbReference type="Proteomes" id="UP000049685"/>
    </source>
</evidence>
<proteinExistence type="predicted"/>
<reference evidence="2" key="1">
    <citation type="submission" date="2015-01" db="EMBL/GenBank/DDBJ databases">
        <authorList>
            <person name="Aslett A.Martin."/>
            <person name="De Silva Nishadi"/>
        </authorList>
    </citation>
    <scope>NUCLEOTIDE SEQUENCE [LARGE SCALE GENOMIC DNA]</scope>
    <source>
        <strain evidence="2">UMC4404</strain>
    </source>
</reference>
<dbReference type="PANTHER" id="PTHR40086">
    <property type="entry name" value="PHOSPHOTRANSFERASE YTMP-RELATED"/>
    <property type="match status" value="1"/>
</dbReference>
<organism evidence="1 2">
    <name type="scientific">Paraclostridium sordellii</name>
    <name type="common">Clostridium sordellii</name>
    <dbReference type="NCBI Taxonomy" id="1505"/>
    <lineage>
        <taxon>Bacteria</taxon>
        <taxon>Bacillati</taxon>
        <taxon>Bacillota</taxon>
        <taxon>Clostridia</taxon>
        <taxon>Peptostreptococcales</taxon>
        <taxon>Peptostreptococcaceae</taxon>
        <taxon>Paraclostridium</taxon>
    </lineage>
</organism>
<dbReference type="CDD" id="cd05151">
    <property type="entry name" value="ChoK-like"/>
    <property type="match status" value="1"/>
</dbReference>
<keyword evidence="1" id="KW-0418">Kinase</keyword>
<protein>
    <submittedName>
        <fullName evidence="1">Choline kinase</fullName>
    </submittedName>
</protein>
<comment type="caution">
    <text evidence="1">The sequence shown here is derived from an EMBL/GenBank/DDBJ whole genome shotgun (WGS) entry which is preliminary data.</text>
</comment>
<dbReference type="PANTHER" id="PTHR40086:SF1">
    <property type="entry name" value="CELL CYCLE REGULATOR CCRZ"/>
    <property type="match status" value="1"/>
</dbReference>
<dbReference type="Proteomes" id="UP000049685">
    <property type="component" value="Unassembled WGS sequence"/>
</dbReference>
<name>A0A9P1P829_PARSO</name>
<dbReference type="SUPFAM" id="SSF56112">
    <property type="entry name" value="Protein kinase-like (PK-like)"/>
    <property type="match status" value="1"/>
</dbReference>
<dbReference type="AlphaFoldDB" id="A0A9P1P829"/>
<dbReference type="RefSeq" id="WP_057559077.1">
    <property type="nucleotide sequence ID" value="NZ_CDNY01000024.1"/>
</dbReference>
<sequence>MDEFKINYLYPEYGKKEQKHEYKSIKKMISKVLNISEDSIDSIELVGGMTNKNFKVFMNNEYYILRIPGNGANKIISRHDEKYNSLIVNDLALDTDILYFNEKTGIKIAKYINNAQTINPETAKKKENMIETTNLLRTLHKSKLKFCNKFNVFNKIEEYEKILKQSNGNNFKDYSLVKHQVLELKKILENLGEESVPCHNDAVPENFVKSDDKLYLVDWEYSGMNDPMWDLAAHCLECDFSNNEEELFLSLYFNKEVEPRYKTKMLIYKICQDFLWSMWTNIKEANGDDFGTYGEYRYNRAKININKILELN</sequence>
<dbReference type="Pfam" id="PF01633">
    <property type="entry name" value="Choline_kinase"/>
    <property type="match status" value="1"/>
</dbReference>
<dbReference type="InterPro" id="IPR011009">
    <property type="entry name" value="Kinase-like_dom_sf"/>
</dbReference>
<evidence type="ECO:0000313" key="1">
    <source>
        <dbReference type="EMBL" id="CEN31528.1"/>
    </source>
</evidence>
<dbReference type="Gene3D" id="3.90.1200.10">
    <property type="match status" value="1"/>
</dbReference>
<keyword evidence="1" id="KW-0808">Transferase</keyword>
<dbReference type="InterPro" id="IPR052077">
    <property type="entry name" value="CcrZ_PhaseVar_Mediator"/>
</dbReference>
<dbReference type="Gene3D" id="3.30.200.20">
    <property type="entry name" value="Phosphorylase Kinase, domain 1"/>
    <property type="match status" value="1"/>
</dbReference>
<accession>A0A9P1P829</accession>